<gene>
    <name evidence="3" type="ordered locus">Mmwyl1_1776</name>
</gene>
<dbReference type="Pfam" id="PF18153">
    <property type="entry name" value="Cap15_CD_rec"/>
    <property type="match status" value="1"/>
</dbReference>
<dbReference type="EMBL" id="CP000749">
    <property type="protein sequence ID" value="ABR70702.1"/>
    <property type="molecule type" value="Genomic_DNA"/>
</dbReference>
<evidence type="ECO:0000313" key="3">
    <source>
        <dbReference type="EMBL" id="ABR70702.1"/>
    </source>
</evidence>
<keyword evidence="1" id="KW-0812">Transmembrane</keyword>
<feature type="domain" description="CD-NTase-associated protein 15" evidence="2">
    <location>
        <begin position="86"/>
        <end position="215"/>
    </location>
</feature>
<evidence type="ECO:0000259" key="2">
    <source>
        <dbReference type="Pfam" id="PF18153"/>
    </source>
</evidence>
<accession>A6VW73</accession>
<dbReference type="eggNOG" id="ENOG50333A0">
    <property type="taxonomic scope" value="Bacteria"/>
</dbReference>
<keyword evidence="1" id="KW-1133">Transmembrane helix</keyword>
<dbReference type="OrthoDB" id="1430668at2"/>
<keyword evidence="1" id="KW-0472">Membrane</keyword>
<protein>
    <recommendedName>
        <fullName evidence="2">CD-NTase-associated protein 15 domain-containing protein</fullName>
    </recommendedName>
</protein>
<evidence type="ECO:0000256" key="1">
    <source>
        <dbReference type="SAM" id="Phobius"/>
    </source>
</evidence>
<feature type="transmembrane region" description="Helical" evidence="1">
    <location>
        <begin position="50"/>
        <end position="72"/>
    </location>
</feature>
<dbReference type="KEGG" id="mmw:Mmwyl1_1776"/>
<sequence>MWKVFPKLGLLKLLLAIFSALFLSALILLMGSNGGELSWNNFGDSFKLSTPITIIFIAVIFVIGKWGWLLFWKLPFLGGLLHKTVCPNLNGKWLGEVHSSYTDENGSKVLKEVELTIKADLFGFNLALRSLDGYQESKVIQSELYRDPRTGTFYLSYIFEASVPIPKETDDRIFDGAAKLEIIINEENTVLKGTYWTNRAWQRGMNTAGLITIKKQTVNKQQADSAKAAEPGVRLQKGRE</sequence>
<proteinExistence type="predicted"/>
<dbReference type="InterPro" id="IPR041208">
    <property type="entry name" value="Cap15"/>
</dbReference>
<reference evidence="3" key="1">
    <citation type="submission" date="2007-06" db="EMBL/GenBank/DDBJ databases">
        <title>Complete sequence of Marinomonas sp. MWYL1.</title>
        <authorList>
            <consortium name="US DOE Joint Genome Institute"/>
            <person name="Copeland A."/>
            <person name="Lucas S."/>
            <person name="Lapidus A."/>
            <person name="Barry K."/>
            <person name="Glavina del Rio T."/>
            <person name="Dalin E."/>
            <person name="Tice H."/>
            <person name="Pitluck S."/>
            <person name="Kiss H."/>
            <person name="Brettin T."/>
            <person name="Bruce D."/>
            <person name="Detter J.C."/>
            <person name="Han C."/>
            <person name="Schmutz J."/>
            <person name="Larimer F."/>
            <person name="Land M."/>
            <person name="Hauser L."/>
            <person name="Kyrpides N."/>
            <person name="Kim E."/>
            <person name="Johnston A.W.B."/>
            <person name="Todd J.D."/>
            <person name="Rogers R."/>
            <person name="Wexler M."/>
            <person name="Bond P.L."/>
            <person name="Li Y."/>
            <person name="Richardson P."/>
        </authorList>
    </citation>
    <scope>NUCLEOTIDE SEQUENCE [LARGE SCALE GENOMIC DNA]</scope>
    <source>
        <strain evidence="3">MWYL1</strain>
    </source>
</reference>
<organism evidence="3">
    <name type="scientific">Marinomonas sp. (strain MWYL1)</name>
    <dbReference type="NCBI Taxonomy" id="400668"/>
    <lineage>
        <taxon>Bacteria</taxon>
        <taxon>Pseudomonadati</taxon>
        <taxon>Pseudomonadota</taxon>
        <taxon>Gammaproteobacteria</taxon>
        <taxon>Oceanospirillales</taxon>
        <taxon>Oceanospirillaceae</taxon>
        <taxon>Marinomonas</taxon>
    </lineage>
</organism>
<dbReference type="HOGENOM" id="CLU_1155336_0_0_6"/>
<dbReference type="AlphaFoldDB" id="A6VW73"/>
<name>A6VW73_MARMS</name>